<dbReference type="InterPro" id="IPR013655">
    <property type="entry name" value="PAS_fold_3"/>
</dbReference>
<sequence length="515" mass="56720">MRKNTPVTHQEKKFKQDVKLVSTTDLDGNIVHCNAAFVEISGFEESELIGSPHNIVRHPDMPQEAFQVMWETLKQGNAWMGLVKNRCKNGDFYWVDAYVTPVMEGGKVIGYESVRTVPDRDDVARAEKIYRKIIEGKRVFPIAFMSWKVLLPLVGVMLSVVVGSLDLLYGAGVLMVTSLLMNVLFWLNHSSLQATLRKRLSTSFLHPLAGISYSDNALSTATLEVGIKSLLSRIDAILTRFEDESLKVSAQSKVGLALTLEMTKAMTSQQHETQDVAAAMQEMTTTINDVAQQVQMTADSAKTSLESAESGQKTVQETRQSIRQLSETVSDISNTVQDLANHSEEIALVAQMIDQIAEQTNLLALNAAIEAARAGEYGRGFAVVADEVRQLAQRTQGSTQDIHKIINTLRTGAQSSVAIASQGKEDALQGLDKIVEMENSFVNIVSAVSNITDMAMQMSTAVEEQAHVSEDINRQVVRISDLSIESTEKANLSSESIKSLQNVAEDMHELIVRFK</sequence>
<dbReference type="CDD" id="cd00130">
    <property type="entry name" value="PAS"/>
    <property type="match status" value="1"/>
</dbReference>
<dbReference type="InterPro" id="IPR000014">
    <property type="entry name" value="PAS"/>
</dbReference>
<dbReference type="InterPro" id="IPR004090">
    <property type="entry name" value="Chemotax_Me-accpt_rcpt"/>
</dbReference>
<evidence type="ECO:0000256" key="5">
    <source>
        <dbReference type="SAM" id="Phobius"/>
    </source>
</evidence>
<gene>
    <name evidence="8" type="ORF">IF202_17030</name>
</gene>
<feature type="transmembrane region" description="Helical" evidence="5">
    <location>
        <begin position="167"/>
        <end position="187"/>
    </location>
</feature>
<dbReference type="CDD" id="cd11386">
    <property type="entry name" value="MCP_signal"/>
    <property type="match status" value="1"/>
</dbReference>
<evidence type="ECO:0000256" key="4">
    <source>
        <dbReference type="PROSITE-ProRule" id="PRU00284"/>
    </source>
</evidence>
<evidence type="ECO:0000259" key="6">
    <source>
        <dbReference type="PROSITE" id="PS50111"/>
    </source>
</evidence>
<keyword evidence="2 4" id="KW-0807">Transducer</keyword>
<dbReference type="Pfam" id="PF08447">
    <property type="entry name" value="PAS_3"/>
    <property type="match status" value="1"/>
</dbReference>
<evidence type="ECO:0000256" key="3">
    <source>
        <dbReference type="ARBA" id="ARBA00029447"/>
    </source>
</evidence>
<dbReference type="EMBL" id="JACYFC010000010">
    <property type="protein sequence ID" value="MBD5772738.1"/>
    <property type="molecule type" value="Genomic_DNA"/>
</dbReference>
<feature type="domain" description="PAS" evidence="7">
    <location>
        <begin position="25"/>
        <end position="76"/>
    </location>
</feature>
<keyword evidence="5" id="KW-0472">Membrane</keyword>
<dbReference type="Gene3D" id="1.10.287.950">
    <property type="entry name" value="Methyl-accepting chemotaxis protein"/>
    <property type="match status" value="1"/>
</dbReference>
<comment type="subcellular location">
    <subcellularLocation>
        <location evidence="1">Membrane</location>
    </subcellularLocation>
</comment>
<feature type="domain" description="Methyl-accepting transducer" evidence="6">
    <location>
        <begin position="244"/>
        <end position="480"/>
    </location>
</feature>
<evidence type="ECO:0000256" key="1">
    <source>
        <dbReference type="ARBA" id="ARBA00004370"/>
    </source>
</evidence>
<dbReference type="RefSeq" id="WP_191596121.1">
    <property type="nucleotide sequence ID" value="NZ_JACYFC010000010.1"/>
</dbReference>
<keyword evidence="9" id="KW-1185">Reference proteome</keyword>
<dbReference type="SMART" id="SM00283">
    <property type="entry name" value="MA"/>
    <property type="match status" value="1"/>
</dbReference>
<dbReference type="PRINTS" id="PR00260">
    <property type="entry name" value="CHEMTRNSDUCR"/>
</dbReference>
<dbReference type="PROSITE" id="PS50112">
    <property type="entry name" value="PAS"/>
    <property type="match status" value="1"/>
</dbReference>
<dbReference type="PANTHER" id="PTHR32089">
    <property type="entry name" value="METHYL-ACCEPTING CHEMOTAXIS PROTEIN MCPB"/>
    <property type="match status" value="1"/>
</dbReference>
<protein>
    <submittedName>
        <fullName evidence="8">Methyl-accepting chemotaxis protein</fullName>
    </submittedName>
</protein>
<dbReference type="SUPFAM" id="SSF55785">
    <property type="entry name" value="PYP-like sensor domain (PAS domain)"/>
    <property type="match status" value="1"/>
</dbReference>
<keyword evidence="5" id="KW-0812">Transmembrane</keyword>
<keyword evidence="5" id="KW-1133">Transmembrane helix</keyword>
<evidence type="ECO:0000259" key="7">
    <source>
        <dbReference type="PROSITE" id="PS50112"/>
    </source>
</evidence>
<evidence type="ECO:0000256" key="2">
    <source>
        <dbReference type="ARBA" id="ARBA00023224"/>
    </source>
</evidence>
<proteinExistence type="inferred from homology"/>
<accession>A0ABR8P3H8</accession>
<name>A0ABR8P3H8_9GAMM</name>
<dbReference type="PANTHER" id="PTHR32089:SF74">
    <property type="entry name" value="METHYL-ACCEPTING CHEMOTAXIS PROTEIN AER"/>
    <property type="match status" value="1"/>
</dbReference>
<evidence type="ECO:0000313" key="9">
    <source>
        <dbReference type="Proteomes" id="UP000604161"/>
    </source>
</evidence>
<comment type="caution">
    <text evidence="8">The sequence shown here is derived from an EMBL/GenBank/DDBJ whole genome shotgun (WGS) entry which is preliminary data.</text>
</comment>
<organism evidence="8 9">
    <name type="scientific">Marinomonas colpomeniae</name>
    <dbReference type="NCBI Taxonomy" id="2774408"/>
    <lineage>
        <taxon>Bacteria</taxon>
        <taxon>Pseudomonadati</taxon>
        <taxon>Pseudomonadota</taxon>
        <taxon>Gammaproteobacteria</taxon>
        <taxon>Oceanospirillales</taxon>
        <taxon>Oceanospirillaceae</taxon>
        <taxon>Marinomonas</taxon>
    </lineage>
</organism>
<feature type="transmembrane region" description="Helical" evidence="5">
    <location>
        <begin position="139"/>
        <end position="161"/>
    </location>
</feature>
<reference evidence="8 9" key="1">
    <citation type="submission" date="2020-09" db="EMBL/GenBank/DDBJ databases">
        <title>Marinomonas sp. nov., isolated from the cysticercosis algae of Qingdao, China.</title>
        <authorList>
            <person name="Sun X."/>
        </authorList>
    </citation>
    <scope>NUCLEOTIDE SEQUENCE [LARGE SCALE GENOMIC DNA]</scope>
    <source>
        <strain evidence="8 9">SM2066</strain>
    </source>
</reference>
<dbReference type="SUPFAM" id="SSF58104">
    <property type="entry name" value="Methyl-accepting chemotaxis protein (MCP) signaling domain"/>
    <property type="match status" value="1"/>
</dbReference>
<dbReference type="Proteomes" id="UP000604161">
    <property type="component" value="Unassembled WGS sequence"/>
</dbReference>
<dbReference type="Gene3D" id="3.30.450.20">
    <property type="entry name" value="PAS domain"/>
    <property type="match status" value="1"/>
</dbReference>
<dbReference type="Pfam" id="PF00015">
    <property type="entry name" value="MCPsignal"/>
    <property type="match status" value="1"/>
</dbReference>
<comment type="similarity">
    <text evidence="3">Belongs to the methyl-accepting chemotaxis (MCP) protein family.</text>
</comment>
<dbReference type="NCBIfam" id="TIGR00229">
    <property type="entry name" value="sensory_box"/>
    <property type="match status" value="1"/>
</dbReference>
<dbReference type="InterPro" id="IPR004089">
    <property type="entry name" value="MCPsignal_dom"/>
</dbReference>
<dbReference type="InterPro" id="IPR035965">
    <property type="entry name" value="PAS-like_dom_sf"/>
</dbReference>
<evidence type="ECO:0000313" key="8">
    <source>
        <dbReference type="EMBL" id="MBD5772738.1"/>
    </source>
</evidence>
<dbReference type="PROSITE" id="PS50111">
    <property type="entry name" value="CHEMOTAXIS_TRANSDUC_2"/>
    <property type="match status" value="1"/>
</dbReference>